<keyword evidence="4" id="KW-1185">Reference proteome</keyword>
<keyword evidence="2" id="KW-1133">Transmembrane helix</keyword>
<feature type="transmembrane region" description="Helical" evidence="2">
    <location>
        <begin position="215"/>
        <end position="236"/>
    </location>
</feature>
<dbReference type="KEGG" id="tve:TRV_01690"/>
<dbReference type="AlphaFoldDB" id="D4D3N0"/>
<feature type="non-terminal residue" evidence="3">
    <location>
        <position position="1"/>
    </location>
</feature>
<feature type="compositionally biased region" description="Basic residues" evidence="1">
    <location>
        <begin position="104"/>
        <end position="119"/>
    </location>
</feature>
<feature type="compositionally biased region" description="Basic and acidic residues" evidence="1">
    <location>
        <begin position="69"/>
        <end position="103"/>
    </location>
</feature>
<dbReference type="EMBL" id="ACYE01000085">
    <property type="protein sequence ID" value="EFE43580.1"/>
    <property type="molecule type" value="Genomic_DNA"/>
</dbReference>
<accession>D4D3N0</accession>
<organism evidence="3 4">
    <name type="scientific">Trichophyton verrucosum (strain HKI 0517)</name>
    <dbReference type="NCBI Taxonomy" id="663202"/>
    <lineage>
        <taxon>Eukaryota</taxon>
        <taxon>Fungi</taxon>
        <taxon>Dikarya</taxon>
        <taxon>Ascomycota</taxon>
        <taxon>Pezizomycotina</taxon>
        <taxon>Eurotiomycetes</taxon>
        <taxon>Eurotiomycetidae</taxon>
        <taxon>Onygenales</taxon>
        <taxon>Arthrodermataceae</taxon>
        <taxon>Trichophyton</taxon>
    </lineage>
</organism>
<evidence type="ECO:0000256" key="1">
    <source>
        <dbReference type="SAM" id="MobiDB-lite"/>
    </source>
</evidence>
<proteinExistence type="predicted"/>
<reference evidence="4" key="1">
    <citation type="journal article" date="2011" name="Genome Biol.">
        <title>Comparative and functional genomics provide insights into the pathogenicity of dermatophytic fungi.</title>
        <authorList>
            <person name="Burmester A."/>
            <person name="Shelest E."/>
            <person name="Gloeckner G."/>
            <person name="Heddergott C."/>
            <person name="Schindler S."/>
            <person name="Staib P."/>
            <person name="Heidel A."/>
            <person name="Felder M."/>
            <person name="Petzold A."/>
            <person name="Szafranski K."/>
            <person name="Feuermann M."/>
            <person name="Pedruzzi I."/>
            <person name="Priebe S."/>
            <person name="Groth M."/>
            <person name="Winkler R."/>
            <person name="Li W."/>
            <person name="Kniemeyer O."/>
            <person name="Schroeckh V."/>
            <person name="Hertweck C."/>
            <person name="Hube B."/>
            <person name="White T.C."/>
            <person name="Platzer M."/>
            <person name="Guthke R."/>
            <person name="Heitman J."/>
            <person name="Woestemeyer J."/>
            <person name="Zipfel P.F."/>
            <person name="Monod M."/>
            <person name="Brakhage A.A."/>
        </authorList>
    </citation>
    <scope>NUCLEOTIDE SEQUENCE [LARGE SCALE GENOMIC DNA]</scope>
    <source>
        <strain evidence="4">HKI 0517</strain>
    </source>
</reference>
<dbReference type="Proteomes" id="UP000008383">
    <property type="component" value="Unassembled WGS sequence"/>
</dbReference>
<gene>
    <name evidence="3" type="ORF">TRV_01690</name>
</gene>
<keyword evidence="2" id="KW-0812">Transmembrane</keyword>
<dbReference type="RefSeq" id="XP_003024191.1">
    <property type="nucleotide sequence ID" value="XM_003024145.1"/>
</dbReference>
<feature type="region of interest" description="Disordered" evidence="1">
    <location>
        <begin position="1"/>
        <end position="23"/>
    </location>
</feature>
<evidence type="ECO:0000313" key="4">
    <source>
        <dbReference type="Proteomes" id="UP000008383"/>
    </source>
</evidence>
<sequence>GGRGRGGERERGREEERKREEEKGGGRLAFFLFLRGGKLKKTRARQARETTNGRRTSLISLLLQAGWETNEREEERREREREREGEEGEGREIKELSLLGDEKKKKKKKKRRERRRRGRRRDEEDAAKRAMDGGAGFAQRAEGATDWTRGDKGRQGDLLPLAYTLTMQALLFFLKAEGEAAKRQTPRGWWWQAEKDDRDRKLKKKKEMMIEQTEGAGFAGLPACIYVFLLAVSPFFPPDEYNV</sequence>
<dbReference type="HOGENOM" id="CLU_1144970_0_0_1"/>
<feature type="compositionally biased region" description="Basic and acidic residues" evidence="1">
    <location>
        <begin position="120"/>
        <end position="131"/>
    </location>
</feature>
<keyword evidence="2" id="KW-0472">Membrane</keyword>
<feature type="region of interest" description="Disordered" evidence="1">
    <location>
        <begin position="40"/>
        <end position="151"/>
    </location>
</feature>
<dbReference type="GeneID" id="9579229"/>
<protein>
    <submittedName>
        <fullName evidence="3">Uncharacterized protein</fullName>
    </submittedName>
</protein>
<evidence type="ECO:0000313" key="3">
    <source>
        <dbReference type="EMBL" id="EFE43580.1"/>
    </source>
</evidence>
<name>D4D3N0_TRIVH</name>
<evidence type="ECO:0000256" key="2">
    <source>
        <dbReference type="SAM" id="Phobius"/>
    </source>
</evidence>
<comment type="caution">
    <text evidence="3">The sequence shown here is derived from an EMBL/GenBank/DDBJ whole genome shotgun (WGS) entry which is preliminary data.</text>
</comment>